<keyword evidence="1" id="KW-1133">Transmembrane helix</keyword>
<keyword evidence="3" id="KW-1185">Reference proteome</keyword>
<organism evidence="2 3">
    <name type="scientific">Mycolicibacterium fortuitum</name>
    <name type="common">Mycobacterium fortuitum</name>
    <dbReference type="NCBI Taxonomy" id="1766"/>
    <lineage>
        <taxon>Bacteria</taxon>
        <taxon>Bacillati</taxon>
        <taxon>Actinomycetota</taxon>
        <taxon>Actinomycetes</taxon>
        <taxon>Mycobacteriales</taxon>
        <taxon>Mycobacteriaceae</taxon>
        <taxon>Mycolicibacterium</taxon>
    </lineage>
</organism>
<gene>
    <name evidence="2" type="ORF">XA26_19980</name>
</gene>
<dbReference type="Proteomes" id="UP000057134">
    <property type="component" value="Chromosome"/>
</dbReference>
<feature type="transmembrane region" description="Helical" evidence="1">
    <location>
        <begin position="122"/>
        <end position="143"/>
    </location>
</feature>
<keyword evidence="1" id="KW-0812">Transmembrane</keyword>
<dbReference type="PATRIC" id="fig|1766.6.peg.1984"/>
<name>A0A0N9XBA3_MYCFO</name>
<sequence>MAFGAYTVFTIELLKRKGPKVLWRAYFGAILFTGMFEIFAVTTKSYVYYGEQPLRILDFPLWWGFVNALVPILAAVILTACRPWLTGWRLLFVIPALPTIDVAAYAPSLLTWLVLKSDVPTVVMQLAGIITCALAVMVVYVAVEFASSIRERQPLGVG</sequence>
<evidence type="ECO:0000256" key="1">
    <source>
        <dbReference type="SAM" id="Phobius"/>
    </source>
</evidence>
<evidence type="ECO:0000313" key="3">
    <source>
        <dbReference type="Proteomes" id="UP000057134"/>
    </source>
</evidence>
<feature type="transmembrane region" description="Helical" evidence="1">
    <location>
        <begin position="88"/>
        <end position="110"/>
    </location>
</feature>
<protein>
    <submittedName>
        <fullName evidence="2">Uncharacterized protein</fullName>
    </submittedName>
</protein>
<accession>A0A0N9XBA3</accession>
<feature type="transmembrane region" description="Helical" evidence="1">
    <location>
        <begin position="61"/>
        <end position="81"/>
    </location>
</feature>
<proteinExistence type="predicted"/>
<evidence type="ECO:0000313" key="2">
    <source>
        <dbReference type="EMBL" id="ALI25844.1"/>
    </source>
</evidence>
<dbReference type="KEGG" id="mft:XA26_19980"/>
<dbReference type="EMBL" id="CP011269">
    <property type="protein sequence ID" value="ALI25844.1"/>
    <property type="molecule type" value="Genomic_DNA"/>
</dbReference>
<dbReference type="AlphaFoldDB" id="A0A0N9XBA3"/>
<feature type="transmembrane region" description="Helical" evidence="1">
    <location>
        <begin position="21"/>
        <end position="41"/>
    </location>
</feature>
<reference evidence="2 3" key="1">
    <citation type="journal article" date="2015" name="MBio">
        <title>Enzymatic Degradation of Phenazines Can Generate Energy and Protect Sensitive Organisms from Toxicity.</title>
        <authorList>
            <person name="Costa K.C."/>
            <person name="Bergkessel M."/>
            <person name="Saunders S."/>
            <person name="Korlach J."/>
            <person name="Newman D.K."/>
        </authorList>
    </citation>
    <scope>NUCLEOTIDE SEQUENCE [LARGE SCALE GENOMIC DNA]</scope>
    <source>
        <strain evidence="2 3">CT6</strain>
    </source>
</reference>
<keyword evidence="1" id="KW-0472">Membrane</keyword>